<evidence type="ECO:0000256" key="1">
    <source>
        <dbReference type="SAM" id="SignalP"/>
    </source>
</evidence>
<dbReference type="OrthoDB" id="1359083at2"/>
<proteinExistence type="predicted"/>
<dbReference type="Proteomes" id="UP000244193">
    <property type="component" value="Chromosome"/>
</dbReference>
<dbReference type="RefSeq" id="WP_108369672.1">
    <property type="nucleotide sequence ID" value="NZ_CP028811.1"/>
</dbReference>
<feature type="signal peptide" evidence="1">
    <location>
        <begin position="1"/>
        <end position="18"/>
    </location>
</feature>
<keyword evidence="3" id="KW-1185">Reference proteome</keyword>
<dbReference type="EMBL" id="CP028811">
    <property type="protein sequence ID" value="AWA29086.1"/>
    <property type="molecule type" value="Genomic_DNA"/>
</dbReference>
<feature type="chain" id="PRO_5015622508" description="DNA-binding protein" evidence="1">
    <location>
        <begin position="19"/>
        <end position="118"/>
    </location>
</feature>
<accession>A0A2S0RBQ5</accession>
<reference evidence="2 3" key="1">
    <citation type="submission" date="2018-04" db="EMBL/GenBank/DDBJ databases">
        <title>Genome sequencing of Flavobacterium sp. HYN0048.</title>
        <authorList>
            <person name="Yi H."/>
            <person name="Baek C."/>
        </authorList>
    </citation>
    <scope>NUCLEOTIDE SEQUENCE [LARGE SCALE GENOMIC DNA]</scope>
    <source>
        <strain evidence="2 3">HYN0048</strain>
    </source>
</reference>
<evidence type="ECO:0008006" key="4">
    <source>
        <dbReference type="Google" id="ProtNLM"/>
    </source>
</evidence>
<evidence type="ECO:0000313" key="3">
    <source>
        <dbReference type="Proteomes" id="UP000244193"/>
    </source>
</evidence>
<dbReference type="KEGG" id="fmg:HYN48_02730"/>
<protein>
    <recommendedName>
        <fullName evidence="4">DNA-binding protein</fullName>
    </recommendedName>
</protein>
<evidence type="ECO:0000313" key="2">
    <source>
        <dbReference type="EMBL" id="AWA29086.1"/>
    </source>
</evidence>
<organism evidence="2 3">
    <name type="scientific">Flavobacterium magnum</name>
    <dbReference type="NCBI Taxonomy" id="2162713"/>
    <lineage>
        <taxon>Bacteria</taxon>
        <taxon>Pseudomonadati</taxon>
        <taxon>Bacteroidota</taxon>
        <taxon>Flavobacteriia</taxon>
        <taxon>Flavobacteriales</taxon>
        <taxon>Flavobacteriaceae</taxon>
        <taxon>Flavobacterium</taxon>
    </lineage>
</organism>
<name>A0A2S0RBQ5_9FLAO</name>
<dbReference type="AlphaFoldDB" id="A0A2S0RBQ5"/>
<sequence>MKKMFALLLLLCAAQGFSQDTIPTSRVRDFIGKEVWVKGRIAAVKEASTENRVVYINVDKAFPDNVFTVVMNVKYAQRMKVNLATAKGKMIFVKGTIAIDKAGGPVPQIFNPTQIQIK</sequence>
<gene>
    <name evidence="2" type="ORF">HYN48_02730</name>
</gene>
<keyword evidence="1" id="KW-0732">Signal</keyword>